<organism evidence="1 2">
    <name type="scientific">Phytohabitans kaempferiae</name>
    <dbReference type="NCBI Taxonomy" id="1620943"/>
    <lineage>
        <taxon>Bacteria</taxon>
        <taxon>Bacillati</taxon>
        <taxon>Actinomycetota</taxon>
        <taxon>Actinomycetes</taxon>
        <taxon>Micromonosporales</taxon>
        <taxon>Micromonosporaceae</taxon>
    </lineage>
</organism>
<proteinExistence type="predicted"/>
<comment type="caution">
    <text evidence="1">The sequence shown here is derived from an EMBL/GenBank/DDBJ whole genome shotgun (WGS) entry which is preliminary data.</text>
</comment>
<sequence length="47" mass="5161">MRPRIRSIEEHRSGLPECAVSALDYQTTVAEALRHRAGRATVVDLAG</sequence>
<gene>
    <name evidence="1" type="ORF">ACFFIA_00080</name>
</gene>
<dbReference type="Proteomes" id="UP001589867">
    <property type="component" value="Unassembled WGS sequence"/>
</dbReference>
<protein>
    <submittedName>
        <fullName evidence="1">Uncharacterized protein</fullName>
    </submittedName>
</protein>
<accession>A0ABV6LUX0</accession>
<keyword evidence="2" id="KW-1185">Reference proteome</keyword>
<evidence type="ECO:0000313" key="1">
    <source>
        <dbReference type="EMBL" id="MFC0526064.1"/>
    </source>
</evidence>
<dbReference type="RefSeq" id="WP_377243316.1">
    <property type="nucleotide sequence ID" value="NZ_JBHLUH010000001.1"/>
</dbReference>
<evidence type="ECO:0000313" key="2">
    <source>
        <dbReference type="Proteomes" id="UP001589867"/>
    </source>
</evidence>
<reference evidence="1 2" key="1">
    <citation type="submission" date="2024-09" db="EMBL/GenBank/DDBJ databases">
        <authorList>
            <person name="Sun Q."/>
            <person name="Mori K."/>
        </authorList>
    </citation>
    <scope>NUCLEOTIDE SEQUENCE [LARGE SCALE GENOMIC DNA]</scope>
    <source>
        <strain evidence="1 2">TBRC 3947</strain>
    </source>
</reference>
<dbReference type="EMBL" id="JBHLUH010000001">
    <property type="protein sequence ID" value="MFC0526064.1"/>
    <property type="molecule type" value="Genomic_DNA"/>
</dbReference>
<name>A0ABV6LUX0_9ACTN</name>